<sequence length="155" mass="17343">MSSGSSLVSNSSVSMTPLQKSSSSSSKYQSASSQLETSGMRDKEMKKEKELLQKLEKNVKDTSKTLHEYVAIPNRKKTKLKSDSKCVSTGYLIRHLRDVHGLREEGITAKKTIQDFFTTSRPRPSTSNQSISSASSANDKWFLARDLALWFCRSL</sequence>
<proteinExistence type="predicted"/>
<reference evidence="2" key="1">
    <citation type="submission" date="2022-03" db="EMBL/GenBank/DDBJ databases">
        <authorList>
            <person name="Tunstrom K."/>
        </authorList>
    </citation>
    <scope>NUCLEOTIDE SEQUENCE</scope>
</reference>
<evidence type="ECO:0000313" key="2">
    <source>
        <dbReference type="EMBL" id="CAH2088438.1"/>
    </source>
</evidence>
<gene>
    <name evidence="2" type="ORF">EEDITHA_LOCUS4599</name>
</gene>
<dbReference type="EMBL" id="CAKOGL010000007">
    <property type="protein sequence ID" value="CAH2088438.1"/>
    <property type="molecule type" value="Genomic_DNA"/>
</dbReference>
<feature type="compositionally biased region" description="Low complexity" evidence="1">
    <location>
        <begin position="1"/>
        <end position="34"/>
    </location>
</feature>
<feature type="compositionally biased region" description="Basic and acidic residues" evidence="1">
    <location>
        <begin position="39"/>
        <end position="57"/>
    </location>
</feature>
<organism evidence="2 3">
    <name type="scientific">Euphydryas editha</name>
    <name type="common">Edith's checkerspot</name>
    <dbReference type="NCBI Taxonomy" id="104508"/>
    <lineage>
        <taxon>Eukaryota</taxon>
        <taxon>Metazoa</taxon>
        <taxon>Ecdysozoa</taxon>
        <taxon>Arthropoda</taxon>
        <taxon>Hexapoda</taxon>
        <taxon>Insecta</taxon>
        <taxon>Pterygota</taxon>
        <taxon>Neoptera</taxon>
        <taxon>Endopterygota</taxon>
        <taxon>Lepidoptera</taxon>
        <taxon>Glossata</taxon>
        <taxon>Ditrysia</taxon>
        <taxon>Papilionoidea</taxon>
        <taxon>Nymphalidae</taxon>
        <taxon>Nymphalinae</taxon>
        <taxon>Euphydryas</taxon>
    </lineage>
</organism>
<dbReference type="Proteomes" id="UP001153954">
    <property type="component" value="Unassembled WGS sequence"/>
</dbReference>
<comment type="caution">
    <text evidence="2">The sequence shown here is derived from an EMBL/GenBank/DDBJ whole genome shotgun (WGS) entry which is preliminary data.</text>
</comment>
<keyword evidence="3" id="KW-1185">Reference proteome</keyword>
<feature type="region of interest" description="Disordered" evidence="1">
    <location>
        <begin position="1"/>
        <end position="57"/>
    </location>
</feature>
<name>A0AAU9TN78_EUPED</name>
<protein>
    <submittedName>
        <fullName evidence="2">Uncharacterized protein</fullName>
    </submittedName>
</protein>
<evidence type="ECO:0000256" key="1">
    <source>
        <dbReference type="SAM" id="MobiDB-lite"/>
    </source>
</evidence>
<dbReference type="AlphaFoldDB" id="A0AAU9TN78"/>
<evidence type="ECO:0000313" key="3">
    <source>
        <dbReference type="Proteomes" id="UP001153954"/>
    </source>
</evidence>
<accession>A0AAU9TN78</accession>